<evidence type="ECO:0000256" key="5">
    <source>
        <dbReference type="ARBA" id="ARBA00022448"/>
    </source>
</evidence>
<dbReference type="NCBIfam" id="TIGR01525">
    <property type="entry name" value="ATPase-IB_hvy"/>
    <property type="match status" value="1"/>
</dbReference>
<dbReference type="SUPFAM" id="SSF56784">
    <property type="entry name" value="HAD-like"/>
    <property type="match status" value="1"/>
</dbReference>
<feature type="transmembrane region" description="Helical" evidence="20">
    <location>
        <begin position="206"/>
        <end position="225"/>
    </location>
</feature>
<keyword evidence="5" id="KW-0813">Transport</keyword>
<dbReference type="CDD" id="cd02094">
    <property type="entry name" value="P-type_ATPase_Cu-like"/>
    <property type="match status" value="1"/>
</dbReference>
<keyword evidence="17 20" id="KW-0472">Membrane</keyword>
<dbReference type="PANTHER" id="PTHR43520">
    <property type="entry name" value="ATP7, ISOFORM B"/>
    <property type="match status" value="1"/>
</dbReference>
<evidence type="ECO:0000256" key="7">
    <source>
        <dbReference type="ARBA" id="ARBA00022553"/>
    </source>
</evidence>
<dbReference type="InterPro" id="IPR036412">
    <property type="entry name" value="HAD-like_sf"/>
</dbReference>
<evidence type="ECO:0000256" key="16">
    <source>
        <dbReference type="ARBA" id="ARBA00023065"/>
    </source>
</evidence>
<keyword evidence="11" id="KW-0187">Copper transport</keyword>
<dbReference type="GO" id="GO:0016887">
    <property type="term" value="F:ATP hydrolysis activity"/>
    <property type="evidence" value="ECO:0007669"/>
    <property type="project" value="InterPro"/>
</dbReference>
<dbReference type="Gene3D" id="2.70.150.10">
    <property type="entry name" value="Calcium-transporting ATPase, cytoplasmic transduction domain A"/>
    <property type="match status" value="1"/>
</dbReference>
<evidence type="ECO:0000256" key="8">
    <source>
        <dbReference type="ARBA" id="ARBA00022692"/>
    </source>
</evidence>
<dbReference type="GO" id="GO:0140581">
    <property type="term" value="F:P-type monovalent copper transporter activity"/>
    <property type="evidence" value="ECO:0007669"/>
    <property type="project" value="UniProtKB-EC"/>
</dbReference>
<evidence type="ECO:0000256" key="14">
    <source>
        <dbReference type="ARBA" id="ARBA00022989"/>
    </source>
</evidence>
<evidence type="ECO:0000256" key="11">
    <source>
        <dbReference type="ARBA" id="ARBA00022796"/>
    </source>
</evidence>
<dbReference type="EMBL" id="JACFXU010000013">
    <property type="protein sequence ID" value="MBA6412077.1"/>
    <property type="molecule type" value="Genomic_DNA"/>
</dbReference>
<evidence type="ECO:0000313" key="22">
    <source>
        <dbReference type="EMBL" id="MBA6412077.1"/>
    </source>
</evidence>
<feature type="domain" description="HMA" evidence="21">
    <location>
        <begin position="19"/>
        <end position="82"/>
    </location>
</feature>
<feature type="transmembrane region" description="Helical" evidence="20">
    <location>
        <begin position="387"/>
        <end position="410"/>
    </location>
</feature>
<keyword evidence="6 20" id="KW-1003">Cell membrane</keyword>
<evidence type="ECO:0000256" key="1">
    <source>
        <dbReference type="ARBA" id="ARBA00004651"/>
    </source>
</evidence>
<dbReference type="InterPro" id="IPR008250">
    <property type="entry name" value="ATPase_P-typ_transduc_dom_A_sf"/>
</dbReference>
<feature type="transmembrane region" description="Helical" evidence="20">
    <location>
        <begin position="111"/>
        <end position="128"/>
    </location>
</feature>
<dbReference type="InterPro" id="IPR023298">
    <property type="entry name" value="ATPase_P-typ_TM_dom_sf"/>
</dbReference>
<dbReference type="PANTHER" id="PTHR43520:SF6">
    <property type="entry name" value="COPPER-EXPORTING P-TYPE ATPASE"/>
    <property type="match status" value="1"/>
</dbReference>
<dbReference type="SUPFAM" id="SSF81665">
    <property type="entry name" value="Calcium ATPase, transmembrane domain M"/>
    <property type="match status" value="1"/>
</dbReference>
<sequence length="760" mass="80249">MSANDRSSAKEQNSSASQAVSYFRVDGASCASCVNKIESALLAVPGVEQASMNLVQGTATVSGHAQASAVVRAIDAAGYTAEHLVNQSDQQILEDKDRSEEAYYQRLMKEVYFALGLGVPLMIYGLFIGEMTVNTPLERFLWLLVGLATLAVMYFSGRHFYVGAWKSFINHSANMDTLIALGTGTAWLYSMFVVSFPALLPDMARHVYFEATAMIIGLVNLGLALEVRARGKTSEAIKRLIGLQPKLARIVRDGQEIDIAIEDVQLGDQLRVRPGEKLAVDGRVLEGSSSIDESMLTGEPIPVTKQVGDELAAGSINKTGTLLYEATRVGKDTALAQIIEMVKRAQNSKPPIGRLADVISAYFVPAIMIIAVLSALAWLNFGPEPSLAFAMVCATTVLIIACPCALGLATPMSVMVGVGKAAESGVLIRNGEALQAASKLTTMVLDKTGTVTKGQPQVTHIELVNASDEDHVLMLAASLESGSEHPLAQAIVASAQARGLATQTLENFEAIAGHGVRGTVAEHSLLFGNERLMREQGVLIEPQLDLAQQLAAKAQTPMYFSIDGELAAIIAVADPIKDDSVAAIKRLKENGLRVVMLTGDNRATAQAVAKQVGIDEVFAEVLPKQKAEKIAELQAQGEIVGMTGDGINDAPALALANVGFAIGTGTDVAIESADITLMRGSLHGLADAIAVSKATLGNIKQNLFGAFVYNAAGVPIAAGVLYPFLGVLLSPIIAGGAMALSSLTVVTNANRLRLFNVREG</sequence>
<dbReference type="NCBIfam" id="TIGR01511">
    <property type="entry name" value="ATPase-IB1_Cu"/>
    <property type="match status" value="1"/>
</dbReference>
<dbReference type="Gene3D" id="3.40.1110.10">
    <property type="entry name" value="Calcium-transporting ATPase, cytoplasmic domain N"/>
    <property type="match status" value="1"/>
</dbReference>
<keyword evidence="15" id="KW-0186">Copper</keyword>
<feature type="transmembrane region" description="Helical" evidence="20">
    <location>
        <begin position="703"/>
        <end position="722"/>
    </location>
</feature>
<feature type="transmembrane region" description="Helical" evidence="20">
    <location>
        <begin position="728"/>
        <end position="749"/>
    </location>
</feature>
<keyword evidence="16" id="KW-0406">Ion transport</keyword>
<dbReference type="InterPro" id="IPR059000">
    <property type="entry name" value="ATPase_P-type_domA"/>
</dbReference>
<keyword evidence="12 20" id="KW-0067">ATP-binding</keyword>
<evidence type="ECO:0000256" key="18">
    <source>
        <dbReference type="ARBA" id="ARBA00029719"/>
    </source>
</evidence>
<feature type="transmembrane region" description="Helical" evidence="20">
    <location>
        <begin position="178"/>
        <end position="200"/>
    </location>
</feature>
<gene>
    <name evidence="22" type="ORF">H2508_03020</name>
</gene>
<dbReference type="RefSeq" id="WP_182168903.1">
    <property type="nucleotide sequence ID" value="NZ_JACFXU010000013.1"/>
</dbReference>
<dbReference type="AlphaFoldDB" id="A0A7W2TU89"/>
<protein>
    <recommendedName>
        <fullName evidence="4">Copper-exporting P-type ATPase</fullName>
        <ecNumber evidence="3">7.2.2.8</ecNumber>
    </recommendedName>
    <alternativeName>
        <fullName evidence="18">Copper-exporting P-type ATPase A</fullName>
    </alternativeName>
    <alternativeName>
        <fullName evidence="19">Cu(+)-exporting ATPase</fullName>
    </alternativeName>
</protein>
<keyword evidence="9 20" id="KW-0479">Metal-binding</keyword>
<evidence type="ECO:0000256" key="13">
    <source>
        <dbReference type="ARBA" id="ARBA00022967"/>
    </source>
</evidence>
<proteinExistence type="inferred from homology"/>
<dbReference type="InterPro" id="IPR023299">
    <property type="entry name" value="ATPase_P-typ_cyto_dom_N"/>
</dbReference>
<name>A0A7W2TU89_9GAMM</name>
<comment type="similarity">
    <text evidence="2 20">Belongs to the cation transport ATPase (P-type) (TC 3.A.3) family. Type IB subfamily.</text>
</comment>
<dbReference type="InterPro" id="IPR001757">
    <property type="entry name" value="P_typ_ATPase"/>
</dbReference>
<dbReference type="PROSITE" id="PS50846">
    <property type="entry name" value="HMA_2"/>
    <property type="match status" value="1"/>
</dbReference>
<dbReference type="EC" id="7.2.2.8" evidence="3"/>
<dbReference type="SFLD" id="SFLDS00003">
    <property type="entry name" value="Haloacid_Dehalogenase"/>
    <property type="match status" value="1"/>
</dbReference>
<dbReference type="GO" id="GO:0060003">
    <property type="term" value="P:copper ion export"/>
    <property type="evidence" value="ECO:0007669"/>
    <property type="project" value="UniProtKB-ARBA"/>
</dbReference>
<keyword evidence="23" id="KW-1185">Reference proteome</keyword>
<dbReference type="InterPro" id="IPR023214">
    <property type="entry name" value="HAD_sf"/>
</dbReference>
<dbReference type="GO" id="GO:0005886">
    <property type="term" value="C:plasma membrane"/>
    <property type="evidence" value="ECO:0007669"/>
    <property type="project" value="UniProtKB-SubCell"/>
</dbReference>
<dbReference type="FunFam" id="2.70.150.10:FF:000020">
    <property type="entry name" value="Copper-exporting P-type ATPase A"/>
    <property type="match status" value="1"/>
</dbReference>
<evidence type="ECO:0000256" key="15">
    <source>
        <dbReference type="ARBA" id="ARBA00023008"/>
    </source>
</evidence>
<feature type="transmembrane region" description="Helical" evidence="20">
    <location>
        <begin position="140"/>
        <end position="157"/>
    </location>
</feature>
<evidence type="ECO:0000256" key="19">
    <source>
        <dbReference type="ARBA" id="ARBA00033239"/>
    </source>
</evidence>
<evidence type="ECO:0000259" key="21">
    <source>
        <dbReference type="PROSITE" id="PS50846"/>
    </source>
</evidence>
<dbReference type="InterPro" id="IPR036163">
    <property type="entry name" value="HMA_dom_sf"/>
</dbReference>
<dbReference type="PRINTS" id="PR00119">
    <property type="entry name" value="CATATPASE"/>
</dbReference>
<dbReference type="PROSITE" id="PS00154">
    <property type="entry name" value="ATPASE_E1_E2"/>
    <property type="match status" value="1"/>
</dbReference>
<keyword evidence="7" id="KW-0597">Phosphoprotein</keyword>
<dbReference type="SFLD" id="SFLDF00027">
    <property type="entry name" value="p-type_atpase"/>
    <property type="match status" value="1"/>
</dbReference>
<dbReference type="Proteomes" id="UP000539350">
    <property type="component" value="Unassembled WGS sequence"/>
</dbReference>
<dbReference type="Gene3D" id="3.40.50.1000">
    <property type="entry name" value="HAD superfamily/HAD-like"/>
    <property type="match status" value="1"/>
</dbReference>
<feature type="transmembrane region" description="Helical" evidence="20">
    <location>
        <begin position="359"/>
        <end position="381"/>
    </location>
</feature>
<dbReference type="Pfam" id="PF00403">
    <property type="entry name" value="HMA"/>
    <property type="match status" value="1"/>
</dbReference>
<dbReference type="Pfam" id="PF00122">
    <property type="entry name" value="E1-E2_ATPase"/>
    <property type="match status" value="1"/>
</dbReference>
<dbReference type="GO" id="GO:0005524">
    <property type="term" value="F:ATP binding"/>
    <property type="evidence" value="ECO:0007669"/>
    <property type="project" value="UniProtKB-UniRule"/>
</dbReference>
<keyword evidence="8 20" id="KW-0812">Transmembrane</keyword>
<evidence type="ECO:0000256" key="10">
    <source>
        <dbReference type="ARBA" id="ARBA00022741"/>
    </source>
</evidence>
<organism evidence="22 23">
    <name type="scientific">Sediminihaliea albiluteola</name>
    <dbReference type="NCBI Taxonomy" id="2758564"/>
    <lineage>
        <taxon>Bacteria</taxon>
        <taxon>Pseudomonadati</taxon>
        <taxon>Pseudomonadota</taxon>
        <taxon>Gammaproteobacteria</taxon>
        <taxon>Cellvibrionales</taxon>
        <taxon>Halieaceae</taxon>
        <taxon>Sediminihaliea</taxon>
    </lineage>
</organism>
<evidence type="ECO:0000313" key="23">
    <source>
        <dbReference type="Proteomes" id="UP000539350"/>
    </source>
</evidence>
<dbReference type="InterPro" id="IPR006121">
    <property type="entry name" value="HMA_dom"/>
</dbReference>
<dbReference type="Gene3D" id="3.30.70.100">
    <property type="match status" value="1"/>
</dbReference>
<keyword evidence="10 20" id="KW-0547">Nucleotide-binding</keyword>
<dbReference type="GO" id="GO:0043682">
    <property type="term" value="F:P-type divalent copper transporter activity"/>
    <property type="evidence" value="ECO:0007669"/>
    <property type="project" value="TreeGrafter"/>
</dbReference>
<dbReference type="PRINTS" id="PR00943">
    <property type="entry name" value="CUATPASE"/>
</dbReference>
<dbReference type="CDD" id="cd00371">
    <property type="entry name" value="HMA"/>
    <property type="match status" value="1"/>
</dbReference>
<dbReference type="SUPFAM" id="SSF81653">
    <property type="entry name" value="Calcium ATPase, transduction domain A"/>
    <property type="match status" value="1"/>
</dbReference>
<evidence type="ECO:0000256" key="2">
    <source>
        <dbReference type="ARBA" id="ARBA00006024"/>
    </source>
</evidence>
<evidence type="ECO:0000256" key="17">
    <source>
        <dbReference type="ARBA" id="ARBA00023136"/>
    </source>
</evidence>
<evidence type="ECO:0000256" key="4">
    <source>
        <dbReference type="ARBA" id="ARBA00015102"/>
    </source>
</evidence>
<evidence type="ECO:0000256" key="9">
    <source>
        <dbReference type="ARBA" id="ARBA00022723"/>
    </source>
</evidence>
<comment type="subcellular location">
    <subcellularLocation>
        <location evidence="1">Cell membrane</location>
        <topology evidence="1">Multi-pass membrane protein</topology>
    </subcellularLocation>
</comment>
<dbReference type="GO" id="GO:0055070">
    <property type="term" value="P:copper ion homeostasis"/>
    <property type="evidence" value="ECO:0007669"/>
    <property type="project" value="TreeGrafter"/>
</dbReference>
<reference evidence="22 23" key="1">
    <citation type="submission" date="2020-07" db="EMBL/GenBank/DDBJ databases">
        <title>Halieaceae bacterium, F7430, whole genome shotgun sequencing project.</title>
        <authorList>
            <person name="Jiang S."/>
            <person name="Liu Z.W."/>
            <person name="Du Z.J."/>
        </authorList>
    </citation>
    <scope>NUCLEOTIDE SEQUENCE [LARGE SCALE GENOMIC DNA]</scope>
    <source>
        <strain evidence="22 23">F7430</strain>
    </source>
</reference>
<dbReference type="Pfam" id="PF00702">
    <property type="entry name" value="Hydrolase"/>
    <property type="match status" value="1"/>
</dbReference>
<dbReference type="GO" id="GO:0005507">
    <property type="term" value="F:copper ion binding"/>
    <property type="evidence" value="ECO:0007669"/>
    <property type="project" value="TreeGrafter"/>
</dbReference>
<dbReference type="InterPro" id="IPR044492">
    <property type="entry name" value="P_typ_ATPase_HD_dom"/>
</dbReference>
<evidence type="ECO:0000256" key="6">
    <source>
        <dbReference type="ARBA" id="ARBA00022475"/>
    </source>
</evidence>
<dbReference type="SFLD" id="SFLDG00002">
    <property type="entry name" value="C1.7:_P-type_atpase_like"/>
    <property type="match status" value="1"/>
</dbReference>
<accession>A0A7W2TU89</accession>
<keyword evidence="13" id="KW-1278">Translocase</keyword>
<dbReference type="NCBIfam" id="TIGR01494">
    <property type="entry name" value="ATPase_P-type"/>
    <property type="match status" value="1"/>
</dbReference>
<dbReference type="InterPro" id="IPR027256">
    <property type="entry name" value="P-typ_ATPase_IB"/>
</dbReference>
<evidence type="ECO:0000256" key="12">
    <source>
        <dbReference type="ARBA" id="ARBA00022840"/>
    </source>
</evidence>
<evidence type="ECO:0000256" key="20">
    <source>
        <dbReference type="RuleBase" id="RU362081"/>
    </source>
</evidence>
<comment type="caution">
    <text evidence="22">The sequence shown here is derived from an EMBL/GenBank/DDBJ whole genome shotgun (WGS) entry which is preliminary data.</text>
</comment>
<dbReference type="InterPro" id="IPR018303">
    <property type="entry name" value="ATPase_P-typ_P_site"/>
</dbReference>
<keyword evidence="14 20" id="KW-1133">Transmembrane helix</keyword>
<dbReference type="SUPFAM" id="SSF55008">
    <property type="entry name" value="HMA, heavy metal-associated domain"/>
    <property type="match status" value="1"/>
</dbReference>
<evidence type="ECO:0000256" key="3">
    <source>
        <dbReference type="ARBA" id="ARBA00012517"/>
    </source>
</evidence>